<sequence length="55" mass="6204">MVEFIHVYGSKRSSGGLDWKAIEKNFRDEAGEDGLLLGDDSLDESAFVVDSFFFR</sequence>
<organism evidence="1 2">
    <name type="scientific">Ricinus communis</name>
    <name type="common">Castor bean</name>
    <dbReference type="NCBI Taxonomy" id="3988"/>
    <lineage>
        <taxon>Eukaryota</taxon>
        <taxon>Viridiplantae</taxon>
        <taxon>Streptophyta</taxon>
        <taxon>Embryophyta</taxon>
        <taxon>Tracheophyta</taxon>
        <taxon>Spermatophyta</taxon>
        <taxon>Magnoliopsida</taxon>
        <taxon>eudicotyledons</taxon>
        <taxon>Gunneridae</taxon>
        <taxon>Pentapetalae</taxon>
        <taxon>rosids</taxon>
        <taxon>fabids</taxon>
        <taxon>Malpighiales</taxon>
        <taxon>Euphorbiaceae</taxon>
        <taxon>Acalyphoideae</taxon>
        <taxon>Acalypheae</taxon>
        <taxon>Ricinus</taxon>
    </lineage>
</organism>
<protein>
    <submittedName>
        <fullName evidence="1">Uncharacterized protein</fullName>
    </submittedName>
</protein>
<dbReference type="AlphaFoldDB" id="B9SVT5"/>
<dbReference type="Proteomes" id="UP000008311">
    <property type="component" value="Unassembled WGS sequence"/>
</dbReference>
<dbReference type="EMBL" id="EQ974175">
    <property type="protein sequence ID" value="EEF32273.1"/>
    <property type="molecule type" value="Genomic_DNA"/>
</dbReference>
<accession>B9SVT5</accession>
<keyword evidence="2" id="KW-1185">Reference proteome</keyword>
<reference evidence="2" key="1">
    <citation type="journal article" date="2010" name="Nat. Biotechnol.">
        <title>Draft genome sequence of the oilseed species Ricinus communis.</title>
        <authorList>
            <person name="Chan A.P."/>
            <person name="Crabtree J."/>
            <person name="Zhao Q."/>
            <person name="Lorenzi H."/>
            <person name="Orvis J."/>
            <person name="Puiu D."/>
            <person name="Melake-Berhan A."/>
            <person name="Jones K.M."/>
            <person name="Redman J."/>
            <person name="Chen G."/>
            <person name="Cahoon E.B."/>
            <person name="Gedil M."/>
            <person name="Stanke M."/>
            <person name="Haas B.J."/>
            <person name="Wortman J.R."/>
            <person name="Fraser-Liggett C.M."/>
            <person name="Ravel J."/>
            <person name="Rabinowicz P.D."/>
        </authorList>
    </citation>
    <scope>NUCLEOTIDE SEQUENCE [LARGE SCALE GENOMIC DNA]</scope>
    <source>
        <strain evidence="2">cv. Hale</strain>
    </source>
</reference>
<gene>
    <name evidence="1" type="ORF">RCOM_1287820</name>
</gene>
<name>B9SVT5_RICCO</name>
<evidence type="ECO:0000313" key="1">
    <source>
        <dbReference type="EMBL" id="EEF32273.1"/>
    </source>
</evidence>
<evidence type="ECO:0000313" key="2">
    <source>
        <dbReference type="Proteomes" id="UP000008311"/>
    </source>
</evidence>
<proteinExistence type="predicted"/>
<dbReference type="InParanoid" id="B9SVT5"/>